<proteinExistence type="predicted"/>
<comment type="caution">
    <text evidence="2">The sequence shown here is derived from an EMBL/GenBank/DDBJ whole genome shotgun (WGS) entry which is preliminary data.</text>
</comment>
<dbReference type="Proteomes" id="UP001432322">
    <property type="component" value="Unassembled WGS sequence"/>
</dbReference>
<feature type="coiled-coil region" evidence="1">
    <location>
        <begin position="25"/>
        <end position="62"/>
    </location>
</feature>
<dbReference type="EMBL" id="BTSY01000002">
    <property type="protein sequence ID" value="GMT15379.1"/>
    <property type="molecule type" value="Genomic_DNA"/>
</dbReference>
<name>A0AAV5V7D3_9BILA</name>
<keyword evidence="1" id="KW-0175">Coiled coil</keyword>
<sequence>RFGMSKRRATSGQQVKQEMITLSDSDKLEESKKEIERLNKLLKDACEKALNAELRAEAAERLLDSKRDVYHACHVRI</sequence>
<evidence type="ECO:0000256" key="1">
    <source>
        <dbReference type="SAM" id="Coils"/>
    </source>
</evidence>
<feature type="non-terminal residue" evidence="2">
    <location>
        <position position="1"/>
    </location>
</feature>
<protein>
    <submittedName>
        <fullName evidence="2">Uncharacterized protein</fullName>
    </submittedName>
</protein>
<keyword evidence="3" id="KW-1185">Reference proteome</keyword>
<gene>
    <name evidence="2" type="ORF">PFISCL1PPCAC_6676</name>
</gene>
<evidence type="ECO:0000313" key="2">
    <source>
        <dbReference type="EMBL" id="GMT15379.1"/>
    </source>
</evidence>
<feature type="non-terminal residue" evidence="2">
    <location>
        <position position="77"/>
    </location>
</feature>
<accession>A0AAV5V7D3</accession>
<organism evidence="2 3">
    <name type="scientific">Pristionchus fissidentatus</name>
    <dbReference type="NCBI Taxonomy" id="1538716"/>
    <lineage>
        <taxon>Eukaryota</taxon>
        <taxon>Metazoa</taxon>
        <taxon>Ecdysozoa</taxon>
        <taxon>Nematoda</taxon>
        <taxon>Chromadorea</taxon>
        <taxon>Rhabditida</taxon>
        <taxon>Rhabditina</taxon>
        <taxon>Diplogasteromorpha</taxon>
        <taxon>Diplogasteroidea</taxon>
        <taxon>Neodiplogasteridae</taxon>
        <taxon>Pristionchus</taxon>
    </lineage>
</organism>
<dbReference type="AlphaFoldDB" id="A0AAV5V7D3"/>
<evidence type="ECO:0000313" key="3">
    <source>
        <dbReference type="Proteomes" id="UP001432322"/>
    </source>
</evidence>
<reference evidence="2" key="1">
    <citation type="submission" date="2023-10" db="EMBL/GenBank/DDBJ databases">
        <title>Genome assembly of Pristionchus species.</title>
        <authorList>
            <person name="Yoshida K."/>
            <person name="Sommer R.J."/>
        </authorList>
    </citation>
    <scope>NUCLEOTIDE SEQUENCE</scope>
    <source>
        <strain evidence="2">RS5133</strain>
    </source>
</reference>